<organism evidence="1 2">
    <name type="scientific">Streptomyces caatingaensis</name>
    <dbReference type="NCBI Taxonomy" id="1678637"/>
    <lineage>
        <taxon>Bacteria</taxon>
        <taxon>Bacillati</taxon>
        <taxon>Actinomycetota</taxon>
        <taxon>Actinomycetes</taxon>
        <taxon>Kitasatosporales</taxon>
        <taxon>Streptomycetaceae</taxon>
        <taxon>Streptomyces</taxon>
    </lineage>
</organism>
<sequence length="208" mass="23123">MGQTDLTRPLGRDGGWADAEPPCRNAAFAELPVRPYDFLTLALCRVLPPLWSLCRLRHAAGMMRHYLRADGTPVRIDAEELLALPAVRAAADEQLARWRAEALDRWRAGPRAPAAYPADSGWRDVVITRRVSADWWLALRCAEFRLTGTVRVDGDGATAVDYRFALHKGWNFDRGGSELGIPFTPFARLHETGLAREFTVTGEAFGHA</sequence>
<dbReference type="RefSeq" id="WP_049719463.1">
    <property type="nucleotide sequence ID" value="NZ_LFXA01000018.1"/>
</dbReference>
<accession>A0A0K9XA26</accession>
<dbReference type="OrthoDB" id="4143931at2"/>
<dbReference type="EMBL" id="LFXA01000018">
    <property type="protein sequence ID" value="KNB49507.1"/>
    <property type="molecule type" value="Genomic_DNA"/>
</dbReference>
<dbReference type="Proteomes" id="UP000037288">
    <property type="component" value="Unassembled WGS sequence"/>
</dbReference>
<reference evidence="2" key="1">
    <citation type="submission" date="2015-07" db="EMBL/GenBank/DDBJ databases">
        <title>Draft genome sequence of Streptomyces sp. CMAA 1322, a bacterium isolated from Caatinga biome, from dry forest semiarid of Brazil.</title>
        <authorList>
            <person name="Santos S.N."/>
            <person name="Gacesa R."/>
            <person name="Taketani R.G."/>
            <person name="Long P.F."/>
            <person name="Melo I.S."/>
        </authorList>
    </citation>
    <scope>NUCLEOTIDE SEQUENCE [LARGE SCALE GENOMIC DNA]</scope>
    <source>
        <strain evidence="2">CMAA 1322</strain>
    </source>
</reference>
<dbReference type="PATRIC" id="fig|1678637.3.peg.6440"/>
<evidence type="ECO:0000313" key="2">
    <source>
        <dbReference type="Proteomes" id="UP000037288"/>
    </source>
</evidence>
<comment type="caution">
    <text evidence="1">The sequence shown here is derived from an EMBL/GenBank/DDBJ whole genome shotgun (WGS) entry which is preliminary data.</text>
</comment>
<protein>
    <submittedName>
        <fullName evidence="1">Uncharacterized protein</fullName>
    </submittedName>
</protein>
<gene>
    <name evidence="1" type="ORF">AC230_30235</name>
</gene>
<dbReference type="AlphaFoldDB" id="A0A0K9XA26"/>
<name>A0A0K9XA26_9ACTN</name>
<evidence type="ECO:0000313" key="1">
    <source>
        <dbReference type="EMBL" id="KNB49507.1"/>
    </source>
</evidence>
<proteinExistence type="predicted"/>
<keyword evidence="2" id="KW-1185">Reference proteome</keyword>
<dbReference type="STRING" id="1678637.AC230_30235"/>